<dbReference type="SUPFAM" id="SSF48371">
    <property type="entry name" value="ARM repeat"/>
    <property type="match status" value="6"/>
</dbReference>
<dbReference type="RefSeq" id="XP_007874679.1">
    <property type="nucleotide sequence ID" value="XM_007876488.1"/>
</dbReference>
<evidence type="ECO:0000313" key="9">
    <source>
        <dbReference type="EMBL" id="EMR08873.1"/>
    </source>
</evidence>
<dbReference type="PANTHER" id="PTHR10292">
    <property type="entry name" value="CLATHRIN HEAVY CHAIN RELATED"/>
    <property type="match status" value="1"/>
</dbReference>
<dbReference type="Pfam" id="PF01394">
    <property type="entry name" value="Clathrin_propel"/>
    <property type="match status" value="2"/>
</dbReference>
<dbReference type="Pfam" id="PF09268">
    <property type="entry name" value="Clathrin-link"/>
    <property type="match status" value="1"/>
</dbReference>
<evidence type="ECO:0000256" key="7">
    <source>
        <dbReference type="PROSITE-ProRule" id="PRU01006"/>
    </source>
</evidence>
<dbReference type="InterPro" id="IPR055358">
    <property type="entry name" value="CHCR"/>
</dbReference>
<dbReference type="InterPro" id="IPR000547">
    <property type="entry name" value="Clathrin_H-chain/VPS_repeat"/>
</dbReference>
<dbReference type="STRING" id="1069680.M7NJS9"/>
<dbReference type="VEuPathDB" id="FungiDB:PNEG_02658"/>
<feature type="repeat" description="CHCR" evidence="7">
    <location>
        <begin position="1421"/>
        <end position="1564"/>
    </location>
</feature>
<dbReference type="GO" id="GO:0071439">
    <property type="term" value="C:clathrin complex"/>
    <property type="evidence" value="ECO:0007669"/>
    <property type="project" value="InterPro"/>
</dbReference>
<dbReference type="InterPro" id="IPR016025">
    <property type="entry name" value="Clathrin_H-chain_N"/>
</dbReference>
<name>M7NJS9_PNEMU</name>
<dbReference type="GO" id="GO:0099638">
    <property type="term" value="P:endosome to plasma membrane protein transport"/>
    <property type="evidence" value="ECO:0007669"/>
    <property type="project" value="EnsemblFungi"/>
</dbReference>
<dbReference type="PROSITE" id="PS50236">
    <property type="entry name" value="CHCR"/>
    <property type="match status" value="7"/>
</dbReference>
<evidence type="ECO:0000256" key="2">
    <source>
        <dbReference type="ARBA" id="ARBA00022737"/>
    </source>
</evidence>
<feature type="repeat" description="CHCR" evidence="7">
    <location>
        <begin position="1127"/>
        <end position="1268"/>
    </location>
</feature>
<evidence type="ECO:0000256" key="1">
    <source>
        <dbReference type="ARBA" id="ARBA00009535"/>
    </source>
</evidence>
<accession>M7NJS9</accession>
<dbReference type="PIRSF" id="PIRSF002290">
    <property type="entry name" value="Clathrin_H_chain"/>
    <property type="match status" value="1"/>
</dbReference>
<proteinExistence type="inferred from homology"/>
<dbReference type="FunFam" id="1.25.40.10:FF:000082">
    <property type="entry name" value="Clathrin heavy chain"/>
    <property type="match status" value="1"/>
</dbReference>
<dbReference type="EMBL" id="AFWA02000007">
    <property type="protein sequence ID" value="EMR08873.1"/>
    <property type="molecule type" value="Genomic_DNA"/>
</dbReference>
<comment type="similarity">
    <text evidence="1 6">Belongs to the clathrin heavy chain family.</text>
</comment>
<dbReference type="InterPro" id="IPR022365">
    <property type="entry name" value="Clathrin_H-chain_propeller_rpt"/>
</dbReference>
<gene>
    <name evidence="9" type="ORF">PNEG_02658</name>
</gene>
<comment type="function">
    <text evidence="6">Clathrin is the major protein of the polyhedral coat of coated pits and vesicles.</text>
</comment>
<dbReference type="InterPro" id="IPR011990">
    <property type="entry name" value="TPR-like_helical_dom_sf"/>
</dbReference>
<feature type="repeat" description="CHCR" evidence="7">
    <location>
        <begin position="978"/>
        <end position="1123"/>
    </location>
</feature>
<dbReference type="Pfam" id="PF00637">
    <property type="entry name" value="Clathrin"/>
    <property type="match status" value="7"/>
</dbReference>
<dbReference type="FunFam" id="1.25.40.10:FF:000002">
    <property type="entry name" value="Clathrin heavy chain"/>
    <property type="match status" value="1"/>
</dbReference>
<feature type="domain" description="Clathrin heavy chain linker core motif" evidence="8">
    <location>
        <begin position="329"/>
        <end position="352"/>
    </location>
</feature>
<dbReference type="SMART" id="SM00299">
    <property type="entry name" value="CLH"/>
    <property type="match status" value="7"/>
</dbReference>
<dbReference type="OMA" id="HCYDLLH"/>
<feature type="repeat" description="CHCR" evidence="7">
    <location>
        <begin position="685"/>
        <end position="827"/>
    </location>
</feature>
<dbReference type="SUPFAM" id="SSF50989">
    <property type="entry name" value="Clathrin heavy-chain terminal domain"/>
    <property type="match status" value="1"/>
</dbReference>
<sequence length="1659" mass="191192">MSCLPIRFQEHIQLTTLGIQKASIGFTTLTLQSEKGICICESVDGRREVVIVDLSNPSALMRRPISAEAAILHPKQNIIALRAEKQLQIFHLELKTKLKAHVMEEEVQFWTWVNEQMIGLVTKSSVYHWPLQPDTQPIKIFERHTSMADTQIINYHINKNEKWSVLIGISSREGRIVGSMQLFSKERNISQFIEGHAAAFATLKTEEASSEYKLFVFAVRTSVASKLYIAEIDHHPGNPAFQKKNIDIFFPPEAINDFPVAIQISQKYSVIYLVTKYGFIHIYDLETGTCIYMNRISSETIFVTTEYENGNSLLAINRKGQVLSVSIDESNIIPYILNNLNDISLAIKMATRGNLPGAEDLYKQQFDNLFSAGNYQDAAKVAANSPLGFLRTPKTIEQFKRISVEPGQLSPIMQYFGILLDKGSLNSYETLELIRPVLAQNRENLLEKWLQENKLECSEELGDIVRPHNIKTALSIYVKGNVPSKVIQCLIEIEQFEKIVPYINKVGYSANYGAIFQQIIRINIEKGIEFATQIANSKNITLSDIEKITDVFLSRNMIQQATAFLLDALKDNEPEHGYLQTRLLETNLINAPQVADAILGNEMFSYYDKSTIATLCEKAGLYQRALEHYDQINDIKRIMSNIHDINPEWLINYFKKIDSETSFECLGELLNNNNKQSLQIALQICIKYSDKLGPSRIINLFEQHKIEEGLYYYLGSIINTTESPDIIFKYIQVACQIGQLKEVERICRENNYLNAEKVKNFLKEAKLPDQLPLIIICDRFNFIYDLILYLYQNRYFKSIEIYVQKINPSRAPAIIGGLIDVDCEEQFIRNLLSTVSNQISIDELVEEVEKRNRLKLLHPFLESAFEMGNQNPSVFNALAKIYIDSNNDPNKFLQENNLYDTLVIGKYCEKRDPYLAFLAYKKGQNDYELIYTTSENSMFKEQARYLLRRKNETLWNYVLSNKNSYRQHLIDQVISIAVPESNSPEEVSIVVKSFMNAGLSTELIDLLEKIILEPTIFSDNQNLQNLLILTAIKVDKTRIIDYINKLKNYDVNDVATIILENHLHEEAFEIYKKHKNHIEALNVLIEHIVSIDRAAEYAESVDIKEVWSRLAKAQLDGYRVKDSINSYIKACDPSNFHEVIEVSSKAGKYHDLIRYLEMARQTIRESAIDSELLFSYAHVKRINAVESMLQGVNSADILSVGNRCYKEGHYQAAKLMFSSISNWAKLASTLVYLGEYQNAIDCARKANSIKVWKHVNDACIEQKEFRLAQICGLNLIIHADEMHDVIAKYERKGYFDEIISLLEVGLSLERATRNLFTELAILYVKYRPDAVLEHLKLFWSRLHIPKVVKMCEEAHLWFETAFLFMHYDEYDNSALIMIEHSQSWNHDIFKDVLIKVSNTEIIYKALEFYYEQQPLLLADLLSVVISRVDHSRVVKMFEKLNSIPIIANYLKNVQPKNIEAVNNAINNMFIEEEDYKSLKDSIDNFDKFDPIKLAKQLEKHELLEFRRISAYLFRKNKKWKHSIDLSIADKFYSDAIETASQSKETDIIKDLLKYFQDIGANDCFVAMLYTGYDLLPAHYVLELTWRGGLVNITMPFFINFIYEQDQKIKHLQKVIEKFELNNSTFKNKTDLTLTTGLSNRLILDTSDRNLSQSSDFGGF</sequence>
<reference evidence="10" key="1">
    <citation type="journal article" date="2016" name="Nat. Commun.">
        <title>Genome analysis of three Pneumocystis species reveals adaptation mechanisms to life exclusively in mammalian hosts.</title>
        <authorList>
            <person name="Ma L."/>
            <person name="Chen Z."/>
            <person name="Huang D.W."/>
            <person name="Kutty G."/>
            <person name="Ishihara M."/>
            <person name="Wang H."/>
            <person name="Abouelleil A."/>
            <person name="Bishop L."/>
            <person name="Davey E."/>
            <person name="Deng R."/>
            <person name="Deng X."/>
            <person name="Fan L."/>
            <person name="Fantoni G."/>
            <person name="Fitzgerald M."/>
            <person name="Gogineni E."/>
            <person name="Goldberg J.M."/>
            <person name="Handley G."/>
            <person name="Hu X."/>
            <person name="Huber C."/>
            <person name="Jiao X."/>
            <person name="Jones K."/>
            <person name="Levin J.Z."/>
            <person name="Liu Y."/>
            <person name="Macdonald P."/>
            <person name="Melnikov A."/>
            <person name="Raley C."/>
            <person name="Sassi M."/>
            <person name="Sherman B.T."/>
            <person name="Song X."/>
            <person name="Sykes S."/>
            <person name="Tran B."/>
            <person name="Walsh L."/>
            <person name="Xia Y."/>
            <person name="Yang J."/>
            <person name="Young S."/>
            <person name="Zeng Q."/>
            <person name="Zheng X."/>
            <person name="Stephens R."/>
            <person name="Nusbaum C."/>
            <person name="Birren B.W."/>
            <person name="Azadi P."/>
            <person name="Lempicki R.A."/>
            <person name="Cuomo C.A."/>
            <person name="Kovacs J.A."/>
        </authorList>
    </citation>
    <scope>NUCLEOTIDE SEQUENCE [LARGE SCALE GENOMIC DNA]</scope>
    <source>
        <strain evidence="10">B123</strain>
    </source>
</reference>
<dbReference type="Gene3D" id="2.130.10.110">
    <property type="entry name" value="Clathrin heavy-chain terminal domain"/>
    <property type="match status" value="1"/>
</dbReference>
<dbReference type="GeneID" id="19896349"/>
<keyword evidence="10" id="KW-1185">Reference proteome</keyword>
<dbReference type="Proteomes" id="UP000011958">
    <property type="component" value="Unassembled WGS sequence"/>
</dbReference>
<dbReference type="OrthoDB" id="2113814at2759"/>
<keyword evidence="4 6" id="KW-0168">Coated pit</keyword>
<comment type="subcellular location">
    <subcellularLocation>
        <location evidence="6">Cytoplasmic vesicle membrane</location>
        <topology evidence="6">Peripheral membrane protein</topology>
        <orientation evidence="6">Cytoplasmic side</orientation>
    </subcellularLocation>
    <subcellularLocation>
        <location evidence="6">Membrane</location>
        <location evidence="6">Coated pit</location>
        <topology evidence="6">Peripheral membrane protein</topology>
        <orientation evidence="6">Cytoplasmic side</orientation>
    </subcellularLocation>
</comment>
<dbReference type="GO" id="GO:0006898">
    <property type="term" value="P:receptor-mediated endocytosis"/>
    <property type="evidence" value="ECO:0007669"/>
    <property type="project" value="TreeGrafter"/>
</dbReference>
<dbReference type="InterPro" id="IPR016341">
    <property type="entry name" value="Clathrin_heavy_chain"/>
</dbReference>
<dbReference type="FunFam" id="1.25.40.10:FF:000001">
    <property type="entry name" value="Clathrin heavy chain"/>
    <property type="match status" value="1"/>
</dbReference>
<dbReference type="InterPro" id="IPR015348">
    <property type="entry name" value="Clathrin_H-chain_linker_core"/>
</dbReference>
<evidence type="ECO:0000256" key="5">
    <source>
        <dbReference type="ARBA" id="ARBA00023329"/>
    </source>
</evidence>
<organism evidence="9 10">
    <name type="scientific">Pneumocystis murina (strain B123)</name>
    <name type="common">Mouse pneumocystis pneumonia agent</name>
    <name type="synonym">Pneumocystis carinii f. sp. muris</name>
    <dbReference type="NCBI Taxonomy" id="1069680"/>
    <lineage>
        <taxon>Eukaryota</taxon>
        <taxon>Fungi</taxon>
        <taxon>Dikarya</taxon>
        <taxon>Ascomycota</taxon>
        <taxon>Taphrinomycotina</taxon>
        <taxon>Pneumocystomycetes</taxon>
        <taxon>Pneumocystaceae</taxon>
        <taxon>Pneumocystis</taxon>
    </lineage>
</organism>
<feature type="repeat" description="CHCR" evidence="7">
    <location>
        <begin position="536"/>
        <end position="682"/>
    </location>
</feature>
<comment type="caution">
    <text evidence="9">The sequence shown here is derived from an EMBL/GenBank/DDBJ whole genome shotgun (WGS) entry which is preliminary data.</text>
</comment>
<dbReference type="PANTHER" id="PTHR10292:SF1">
    <property type="entry name" value="CLATHRIN HEAVY CHAIN"/>
    <property type="match status" value="1"/>
</dbReference>
<dbReference type="GO" id="GO:0005198">
    <property type="term" value="F:structural molecule activity"/>
    <property type="evidence" value="ECO:0007669"/>
    <property type="project" value="InterPro"/>
</dbReference>
<evidence type="ECO:0000256" key="3">
    <source>
        <dbReference type="ARBA" id="ARBA00023136"/>
    </source>
</evidence>
<dbReference type="Pfam" id="PF13838">
    <property type="entry name" value="Clathrin_H_link"/>
    <property type="match status" value="1"/>
</dbReference>
<evidence type="ECO:0000256" key="6">
    <source>
        <dbReference type="PIRNR" id="PIRNR002290"/>
    </source>
</evidence>
<feature type="repeat" description="CHCR" evidence="7">
    <location>
        <begin position="1273"/>
        <end position="1418"/>
    </location>
</feature>
<evidence type="ECO:0000313" key="10">
    <source>
        <dbReference type="Proteomes" id="UP000011958"/>
    </source>
</evidence>
<keyword evidence="2" id="KW-0677">Repeat</keyword>
<dbReference type="GO" id="GO:0005829">
    <property type="term" value="C:cytosol"/>
    <property type="evidence" value="ECO:0007669"/>
    <property type="project" value="GOC"/>
</dbReference>
<dbReference type="FunFam" id="2.130.10.110:FF:000003">
    <property type="entry name" value="Clathrin heavy chain"/>
    <property type="match status" value="1"/>
</dbReference>
<dbReference type="InterPro" id="IPR016024">
    <property type="entry name" value="ARM-type_fold"/>
</dbReference>
<protein>
    <recommendedName>
        <fullName evidence="6">Clathrin heavy chain</fullName>
    </recommendedName>
</protein>
<dbReference type="GO" id="GO:0032051">
    <property type="term" value="F:clathrin light chain binding"/>
    <property type="evidence" value="ECO:0007669"/>
    <property type="project" value="InterPro"/>
</dbReference>
<dbReference type="eggNOG" id="KOG0985">
    <property type="taxonomic scope" value="Eukaryota"/>
</dbReference>
<dbReference type="GO" id="GO:0030132">
    <property type="term" value="C:clathrin coat of coated pit"/>
    <property type="evidence" value="ECO:0007669"/>
    <property type="project" value="InterPro"/>
</dbReference>
<evidence type="ECO:0000256" key="4">
    <source>
        <dbReference type="ARBA" id="ARBA00023176"/>
    </source>
</evidence>
<dbReference type="GO" id="GO:0030479">
    <property type="term" value="C:actin cortical patch"/>
    <property type="evidence" value="ECO:0007669"/>
    <property type="project" value="EnsemblFungi"/>
</dbReference>
<evidence type="ECO:0000259" key="8">
    <source>
        <dbReference type="Pfam" id="PF09268"/>
    </source>
</evidence>
<keyword evidence="3 6" id="KW-0472">Membrane</keyword>
<dbReference type="Gene3D" id="1.25.40.10">
    <property type="entry name" value="Tetratricopeptide repeat domain"/>
    <property type="match status" value="5"/>
</dbReference>
<dbReference type="GO" id="GO:0006895">
    <property type="term" value="P:Golgi to endosome transport"/>
    <property type="evidence" value="ECO:0007669"/>
    <property type="project" value="TreeGrafter"/>
</dbReference>
<dbReference type="HOGENOM" id="CLU_002136_0_0_1"/>
<dbReference type="GO" id="GO:0030130">
    <property type="term" value="C:clathrin coat of trans-Golgi network vesicle"/>
    <property type="evidence" value="ECO:0007669"/>
    <property type="project" value="InterPro"/>
</dbReference>
<feature type="repeat" description="CHCR" evidence="7">
    <location>
        <begin position="832"/>
        <end position="971"/>
    </location>
</feature>
<keyword evidence="5 6" id="KW-0968">Cytoplasmic vesicle</keyword>
<dbReference type="Gene3D" id="1.25.40.730">
    <property type="match status" value="1"/>
</dbReference>